<keyword evidence="4" id="KW-0732">Signal</keyword>
<reference evidence="6 7" key="1">
    <citation type="submission" date="2022-08" db="EMBL/GenBank/DDBJ databases">
        <title>Bacterial and archaeal communities from various locations to study Microbial Dark Matter (Phase II).</title>
        <authorList>
            <person name="Stepanauskas R."/>
        </authorList>
    </citation>
    <scope>NUCLEOTIDE SEQUENCE [LARGE SCALE GENOMIC DNA]</scope>
    <source>
        <strain evidence="6 7">PD1</strain>
    </source>
</reference>
<accession>A0ABT2ENW1</accession>
<proteinExistence type="predicted"/>
<dbReference type="PANTHER" id="PTHR13610:SF11">
    <property type="entry name" value="METHYLTRANSFERASE DOMAIN-CONTAINING PROTEIN"/>
    <property type="match status" value="1"/>
</dbReference>
<evidence type="ECO:0000256" key="2">
    <source>
        <dbReference type="ARBA" id="ARBA00022679"/>
    </source>
</evidence>
<feature type="signal peptide" evidence="4">
    <location>
        <begin position="1"/>
        <end position="20"/>
    </location>
</feature>
<sequence>MRSWRFVSWLMVSASIFVIAALTAQQRPPDVPYVPTPHEVVREMLRVAQVGKDDVVYDLGCGDGRIVIAAVKDFGAKRGVGVDIDPERIRESNENARKAGVTDRVRFLQRDLFETDIRDATVVTLYLLPSINLRLRPKLFRELRPGSRVVSHDFDMCDECEGEGSATCIKGWHPDKVLRVRGPYREHTVYYWVIPAGVAGTWRWTVQTPRGERQYVLKLRQRFQKVMGSVSADGQETPITNAQLVGTQLSFTVAREIGGQKVTMRFSGRVNGDTITGTVDIQGGQFAGKRDWVAKRDKFNLVGTWQWKGGAIRIEQRKGELVASFVNGGQVTPINDFYAWGAGIYFTLDRAREDVYEGVVEGDRIVGTVNGSKPWEAKRK</sequence>
<dbReference type="SUPFAM" id="SSF53335">
    <property type="entry name" value="S-adenosyl-L-methionine-dependent methyltransferases"/>
    <property type="match status" value="1"/>
</dbReference>
<dbReference type="RefSeq" id="WP_310473618.1">
    <property type="nucleotide sequence ID" value="NZ_CP130454.1"/>
</dbReference>
<dbReference type="InterPro" id="IPR025714">
    <property type="entry name" value="Methyltranfer_dom"/>
</dbReference>
<dbReference type="InterPro" id="IPR029063">
    <property type="entry name" value="SAM-dependent_MTases_sf"/>
</dbReference>
<dbReference type="EMBL" id="JANUCP010000003">
    <property type="protein sequence ID" value="MCS3919640.1"/>
    <property type="molecule type" value="Genomic_DNA"/>
</dbReference>
<dbReference type="CDD" id="cd02440">
    <property type="entry name" value="AdoMet_MTases"/>
    <property type="match status" value="1"/>
</dbReference>
<evidence type="ECO:0000256" key="4">
    <source>
        <dbReference type="SAM" id="SignalP"/>
    </source>
</evidence>
<dbReference type="InterPro" id="IPR026170">
    <property type="entry name" value="FAM173A/B"/>
</dbReference>
<protein>
    <submittedName>
        <fullName evidence="6">SAM-dependent methyltransferase</fullName>
    </submittedName>
</protein>
<dbReference type="GO" id="GO:0032259">
    <property type="term" value="P:methylation"/>
    <property type="evidence" value="ECO:0007669"/>
    <property type="project" value="UniProtKB-KW"/>
</dbReference>
<keyword evidence="3" id="KW-0949">S-adenosyl-L-methionine</keyword>
<keyword evidence="2" id="KW-0808">Transferase</keyword>
<dbReference type="GO" id="GO:0008168">
    <property type="term" value="F:methyltransferase activity"/>
    <property type="evidence" value="ECO:0007669"/>
    <property type="project" value="UniProtKB-KW"/>
</dbReference>
<evidence type="ECO:0000259" key="5">
    <source>
        <dbReference type="Pfam" id="PF13847"/>
    </source>
</evidence>
<organism evidence="6 7">
    <name type="scientific">Candidatus Fervidibacter sacchari</name>
    <dbReference type="NCBI Taxonomy" id="1448929"/>
    <lineage>
        <taxon>Bacteria</taxon>
        <taxon>Candidatus Fervidibacterota</taxon>
        <taxon>Candidatus Fervidibacter</taxon>
    </lineage>
</organism>
<feature type="domain" description="Methyltransferase" evidence="5">
    <location>
        <begin position="52"/>
        <end position="161"/>
    </location>
</feature>
<dbReference type="Proteomes" id="UP001204798">
    <property type="component" value="Unassembled WGS sequence"/>
</dbReference>
<evidence type="ECO:0000313" key="7">
    <source>
        <dbReference type="Proteomes" id="UP001204798"/>
    </source>
</evidence>
<evidence type="ECO:0000256" key="1">
    <source>
        <dbReference type="ARBA" id="ARBA00022603"/>
    </source>
</evidence>
<evidence type="ECO:0000313" key="6">
    <source>
        <dbReference type="EMBL" id="MCS3919640.1"/>
    </source>
</evidence>
<dbReference type="PANTHER" id="PTHR13610">
    <property type="entry name" value="METHYLTRANSFERASE DOMAIN-CONTAINING PROTEIN"/>
    <property type="match status" value="1"/>
</dbReference>
<feature type="chain" id="PRO_5046035105" evidence="4">
    <location>
        <begin position="21"/>
        <end position="380"/>
    </location>
</feature>
<comment type="caution">
    <text evidence="6">The sequence shown here is derived from an EMBL/GenBank/DDBJ whole genome shotgun (WGS) entry which is preliminary data.</text>
</comment>
<keyword evidence="1 6" id="KW-0489">Methyltransferase</keyword>
<keyword evidence="7" id="KW-1185">Reference proteome</keyword>
<dbReference type="Pfam" id="PF13847">
    <property type="entry name" value="Methyltransf_31"/>
    <property type="match status" value="1"/>
</dbReference>
<evidence type="ECO:0000256" key="3">
    <source>
        <dbReference type="ARBA" id="ARBA00022691"/>
    </source>
</evidence>
<name>A0ABT2ENW1_9BACT</name>
<dbReference type="Gene3D" id="3.40.50.150">
    <property type="entry name" value="Vaccinia Virus protein VP39"/>
    <property type="match status" value="1"/>
</dbReference>
<gene>
    <name evidence="6" type="ORF">M2350_002053</name>
</gene>